<dbReference type="AlphaFoldDB" id="A0A0E9SZ64"/>
<reference evidence="1" key="2">
    <citation type="journal article" date="2015" name="Fish Shellfish Immunol.">
        <title>Early steps in the European eel (Anguilla anguilla)-Vibrio vulnificus interaction in the gills: Role of the RtxA13 toxin.</title>
        <authorList>
            <person name="Callol A."/>
            <person name="Pajuelo D."/>
            <person name="Ebbesson L."/>
            <person name="Teles M."/>
            <person name="MacKenzie S."/>
            <person name="Amaro C."/>
        </authorList>
    </citation>
    <scope>NUCLEOTIDE SEQUENCE</scope>
</reference>
<accession>A0A0E9SZ64</accession>
<proteinExistence type="predicted"/>
<dbReference type="EMBL" id="GBXM01061969">
    <property type="protein sequence ID" value="JAH46608.1"/>
    <property type="molecule type" value="Transcribed_RNA"/>
</dbReference>
<reference evidence="1" key="1">
    <citation type="submission" date="2014-11" db="EMBL/GenBank/DDBJ databases">
        <authorList>
            <person name="Amaro Gonzalez C."/>
        </authorList>
    </citation>
    <scope>NUCLEOTIDE SEQUENCE</scope>
</reference>
<name>A0A0E9SZ64_ANGAN</name>
<organism evidence="1">
    <name type="scientific">Anguilla anguilla</name>
    <name type="common">European freshwater eel</name>
    <name type="synonym">Muraena anguilla</name>
    <dbReference type="NCBI Taxonomy" id="7936"/>
    <lineage>
        <taxon>Eukaryota</taxon>
        <taxon>Metazoa</taxon>
        <taxon>Chordata</taxon>
        <taxon>Craniata</taxon>
        <taxon>Vertebrata</taxon>
        <taxon>Euteleostomi</taxon>
        <taxon>Actinopterygii</taxon>
        <taxon>Neopterygii</taxon>
        <taxon>Teleostei</taxon>
        <taxon>Anguilliformes</taxon>
        <taxon>Anguillidae</taxon>
        <taxon>Anguilla</taxon>
    </lineage>
</organism>
<sequence>MHSQRSSGNKLIYIPTHCVLVKLIQARTNE</sequence>
<evidence type="ECO:0000313" key="1">
    <source>
        <dbReference type="EMBL" id="JAH45945.1"/>
    </source>
</evidence>
<protein>
    <submittedName>
        <fullName evidence="1">Uncharacterized protein</fullName>
    </submittedName>
</protein>
<dbReference type="EMBL" id="GBXM01062632">
    <property type="protein sequence ID" value="JAH45945.1"/>
    <property type="molecule type" value="Transcribed_RNA"/>
</dbReference>